<keyword evidence="2" id="KW-1185">Reference proteome</keyword>
<comment type="caution">
    <text evidence="1">The sequence shown here is derived from an EMBL/GenBank/DDBJ whole genome shotgun (WGS) entry which is preliminary data.</text>
</comment>
<dbReference type="Proteomes" id="UP000813824">
    <property type="component" value="Unassembled WGS sequence"/>
</dbReference>
<accession>A0A8K0UHZ3</accession>
<dbReference type="OrthoDB" id="3064439at2759"/>
<sequence length="117" mass="13369">QGHRCSWNEMQAWIVSQDVPIFRNGLTLMQFTNNLALSGICEKPTIAEMSSWISKNRKLGAYYGLLILGFNLQHGTQEWIQSAFTALYSHLDQHLSAVDKATLRFDVIFVEHILCKI</sequence>
<evidence type="ECO:0000313" key="2">
    <source>
        <dbReference type="Proteomes" id="UP000813824"/>
    </source>
</evidence>
<organism evidence="1 2">
    <name type="scientific">Cristinia sonorae</name>
    <dbReference type="NCBI Taxonomy" id="1940300"/>
    <lineage>
        <taxon>Eukaryota</taxon>
        <taxon>Fungi</taxon>
        <taxon>Dikarya</taxon>
        <taxon>Basidiomycota</taxon>
        <taxon>Agaricomycotina</taxon>
        <taxon>Agaricomycetes</taxon>
        <taxon>Agaricomycetidae</taxon>
        <taxon>Agaricales</taxon>
        <taxon>Pleurotineae</taxon>
        <taxon>Stephanosporaceae</taxon>
        <taxon>Cristinia</taxon>
    </lineage>
</organism>
<reference evidence="1" key="1">
    <citation type="journal article" date="2021" name="New Phytol.">
        <title>Evolutionary innovations through gain and loss of genes in the ectomycorrhizal Boletales.</title>
        <authorList>
            <person name="Wu G."/>
            <person name="Miyauchi S."/>
            <person name="Morin E."/>
            <person name="Kuo A."/>
            <person name="Drula E."/>
            <person name="Varga T."/>
            <person name="Kohler A."/>
            <person name="Feng B."/>
            <person name="Cao Y."/>
            <person name="Lipzen A."/>
            <person name="Daum C."/>
            <person name="Hundley H."/>
            <person name="Pangilinan J."/>
            <person name="Johnson J."/>
            <person name="Barry K."/>
            <person name="LaButti K."/>
            <person name="Ng V."/>
            <person name="Ahrendt S."/>
            <person name="Min B."/>
            <person name="Choi I.G."/>
            <person name="Park H."/>
            <person name="Plett J.M."/>
            <person name="Magnuson J."/>
            <person name="Spatafora J.W."/>
            <person name="Nagy L.G."/>
            <person name="Henrissat B."/>
            <person name="Grigoriev I.V."/>
            <person name="Yang Z.L."/>
            <person name="Xu J."/>
            <person name="Martin F.M."/>
        </authorList>
    </citation>
    <scope>NUCLEOTIDE SEQUENCE</scope>
    <source>
        <strain evidence="1">KKN 215</strain>
    </source>
</reference>
<gene>
    <name evidence="1" type="ORF">BXZ70DRAFT_866853</name>
</gene>
<evidence type="ECO:0000313" key="1">
    <source>
        <dbReference type="EMBL" id="KAH8085978.1"/>
    </source>
</evidence>
<dbReference type="AlphaFoldDB" id="A0A8K0UHZ3"/>
<feature type="non-terminal residue" evidence="1">
    <location>
        <position position="1"/>
    </location>
</feature>
<protein>
    <submittedName>
        <fullName evidence="1">Uncharacterized protein</fullName>
    </submittedName>
</protein>
<feature type="non-terminal residue" evidence="1">
    <location>
        <position position="117"/>
    </location>
</feature>
<name>A0A8K0UHZ3_9AGAR</name>
<proteinExistence type="predicted"/>
<dbReference type="EMBL" id="JAEVFJ010000043">
    <property type="protein sequence ID" value="KAH8085978.1"/>
    <property type="molecule type" value="Genomic_DNA"/>
</dbReference>